<name>A0ABW3ZLT3_9RHOB</name>
<protein>
    <recommendedName>
        <fullName evidence="3">DUF1127 domain-containing protein</fullName>
    </recommendedName>
</protein>
<comment type="caution">
    <text evidence="1">The sequence shown here is derived from an EMBL/GenBank/DDBJ whole genome shotgun (WGS) entry which is preliminary data.</text>
</comment>
<keyword evidence="2" id="KW-1185">Reference proteome</keyword>
<gene>
    <name evidence="1" type="ORF">ACFQ4E_16950</name>
</gene>
<sequence length="68" mass="7897">MSDPGVTLNQRIDLFFTERGQGLNPTMLKRRRLLDICRLDAMSDADLRRVGLRRDEILAHVFRDLLVS</sequence>
<organism evidence="1 2">
    <name type="scientific">Litorisediminicola beolgyonensis</name>
    <dbReference type="NCBI Taxonomy" id="1173614"/>
    <lineage>
        <taxon>Bacteria</taxon>
        <taxon>Pseudomonadati</taxon>
        <taxon>Pseudomonadota</taxon>
        <taxon>Alphaproteobacteria</taxon>
        <taxon>Rhodobacterales</taxon>
        <taxon>Paracoccaceae</taxon>
        <taxon>Litorisediminicola</taxon>
    </lineage>
</organism>
<reference evidence="2" key="1">
    <citation type="journal article" date="2019" name="Int. J. Syst. Evol. Microbiol.">
        <title>The Global Catalogue of Microorganisms (GCM) 10K type strain sequencing project: providing services to taxonomists for standard genome sequencing and annotation.</title>
        <authorList>
            <consortium name="The Broad Institute Genomics Platform"/>
            <consortium name="The Broad Institute Genome Sequencing Center for Infectious Disease"/>
            <person name="Wu L."/>
            <person name="Ma J."/>
        </authorList>
    </citation>
    <scope>NUCLEOTIDE SEQUENCE [LARGE SCALE GENOMIC DNA]</scope>
    <source>
        <strain evidence="2">CCUG 62953</strain>
    </source>
</reference>
<accession>A0ABW3ZLT3</accession>
<evidence type="ECO:0008006" key="3">
    <source>
        <dbReference type="Google" id="ProtNLM"/>
    </source>
</evidence>
<dbReference type="RefSeq" id="WP_386805651.1">
    <property type="nucleotide sequence ID" value="NZ_JBHTMU010000039.1"/>
</dbReference>
<proteinExistence type="predicted"/>
<evidence type="ECO:0000313" key="2">
    <source>
        <dbReference type="Proteomes" id="UP001597135"/>
    </source>
</evidence>
<dbReference type="Proteomes" id="UP001597135">
    <property type="component" value="Unassembled WGS sequence"/>
</dbReference>
<dbReference type="EMBL" id="JBHTMU010000039">
    <property type="protein sequence ID" value="MFD1344121.1"/>
    <property type="molecule type" value="Genomic_DNA"/>
</dbReference>
<evidence type="ECO:0000313" key="1">
    <source>
        <dbReference type="EMBL" id="MFD1344121.1"/>
    </source>
</evidence>